<dbReference type="OrthoDB" id="5951936at2759"/>
<proteinExistence type="predicted"/>
<gene>
    <name evidence="1" type="ORF">PACLA_8A032991</name>
</gene>
<reference evidence="1" key="1">
    <citation type="submission" date="2020-04" db="EMBL/GenBank/DDBJ databases">
        <authorList>
            <person name="Alioto T."/>
            <person name="Alioto T."/>
            <person name="Gomez Garrido J."/>
        </authorList>
    </citation>
    <scope>NUCLEOTIDE SEQUENCE</scope>
    <source>
        <strain evidence="1">A484AB</strain>
    </source>
</reference>
<protein>
    <submittedName>
        <fullName evidence="1">Uncharacterized protein</fullName>
    </submittedName>
</protein>
<evidence type="ECO:0000313" key="2">
    <source>
        <dbReference type="Proteomes" id="UP001152795"/>
    </source>
</evidence>
<keyword evidence="2" id="KW-1185">Reference proteome</keyword>
<organism evidence="1 2">
    <name type="scientific">Paramuricea clavata</name>
    <name type="common">Red gorgonian</name>
    <name type="synonym">Violescent sea-whip</name>
    <dbReference type="NCBI Taxonomy" id="317549"/>
    <lineage>
        <taxon>Eukaryota</taxon>
        <taxon>Metazoa</taxon>
        <taxon>Cnidaria</taxon>
        <taxon>Anthozoa</taxon>
        <taxon>Octocorallia</taxon>
        <taxon>Malacalcyonacea</taxon>
        <taxon>Plexauridae</taxon>
        <taxon>Paramuricea</taxon>
    </lineage>
</organism>
<name>A0A6S7FQD2_PARCT</name>
<dbReference type="AlphaFoldDB" id="A0A6S7FQD2"/>
<dbReference type="Proteomes" id="UP001152795">
    <property type="component" value="Unassembled WGS sequence"/>
</dbReference>
<dbReference type="EMBL" id="CACRXK020000166">
    <property type="protein sequence ID" value="CAB3979082.1"/>
    <property type="molecule type" value="Genomic_DNA"/>
</dbReference>
<dbReference type="SUPFAM" id="SSF50249">
    <property type="entry name" value="Nucleic acid-binding proteins"/>
    <property type="match status" value="2"/>
</dbReference>
<evidence type="ECO:0000313" key="1">
    <source>
        <dbReference type="EMBL" id="CAB3979082.1"/>
    </source>
</evidence>
<accession>A0A6S7FQD2</accession>
<sequence>MADEIVGFLHNLSPLKHSDKTKYFDVQVQTKNGIVRGICFAHQKRGEFETFSNTKSPVKMKNVSQKDEGHHRTILMNSRTQLEETNVDFDFVEIPPIENISSLSAINENQLVTLKAKVVQLSGEKIITTRSGPKKKREGFLVDPFGSIRIVIWESFCEDVEDGETYNFKNIRVKNDSSEVYVTTPPNGCSIVSTSPFEGILVSPSKLPDSFTTTTVIADIEGISNFNAYISCRSCNKKIHSPASTIVKCGVCDMRQKKETCPPHFHLQMLLNTPTGIVTVTIFDDIIAKIVTIDKAVLTTEMEEVITSTMLALPAVEVSFKNNSKIVTDLKVPDD</sequence>
<comment type="caution">
    <text evidence="1">The sequence shown here is derived from an EMBL/GenBank/DDBJ whole genome shotgun (WGS) entry which is preliminary data.</text>
</comment>
<dbReference type="Gene3D" id="2.40.50.140">
    <property type="entry name" value="Nucleic acid-binding proteins"/>
    <property type="match status" value="2"/>
</dbReference>
<dbReference type="InterPro" id="IPR012340">
    <property type="entry name" value="NA-bd_OB-fold"/>
</dbReference>